<reference evidence="1" key="1">
    <citation type="submission" date="2023-08" db="EMBL/GenBank/DDBJ databases">
        <authorList>
            <person name="Alioto T."/>
            <person name="Alioto T."/>
            <person name="Gomez Garrido J."/>
        </authorList>
    </citation>
    <scope>NUCLEOTIDE SEQUENCE</scope>
</reference>
<dbReference type="PANTHER" id="PTHR31912:SF34">
    <property type="entry name" value="NOTOCHORD-RELATED PROTEIN"/>
    <property type="match status" value="1"/>
</dbReference>
<dbReference type="EMBL" id="OY660865">
    <property type="protein sequence ID" value="CAJ1050800.1"/>
    <property type="molecule type" value="Genomic_DNA"/>
</dbReference>
<dbReference type="AlphaFoldDB" id="A0AAV1EQ38"/>
<gene>
    <name evidence="1" type="ORF">XNOV1_A006907</name>
</gene>
<proteinExistence type="predicted"/>
<dbReference type="Proteomes" id="UP001178508">
    <property type="component" value="Chromosome 2"/>
</dbReference>
<evidence type="ECO:0000313" key="2">
    <source>
        <dbReference type="Proteomes" id="UP001178508"/>
    </source>
</evidence>
<name>A0AAV1EQ38_XYRNO</name>
<dbReference type="PANTHER" id="PTHR31912">
    <property type="entry name" value="IP13529P"/>
    <property type="match status" value="1"/>
</dbReference>
<protein>
    <submittedName>
        <fullName evidence="1">Uncharacterized protein LOC127420693 isoform X2</fullName>
    </submittedName>
</protein>
<evidence type="ECO:0000313" key="1">
    <source>
        <dbReference type="EMBL" id="CAJ1050800.1"/>
    </source>
</evidence>
<sequence length="546" mass="62268">MLNGVQQYQAALLDHLKHQMNDMIERHSGNLDQLKSDAMDIFDQFSDPFSDISTTYLQDKKITELLQPVEAELVVLKNSACYVKHLSNIDKIFQRPNRDLNELYVGAKVFTANGEQTIYGAVMAVCGDTLAQHEVAGFKEGVGFAYSKCRHCECNFEDMQEQFNEDLFVKRTMTSHIRQCCNIERASTNNLKEKLKTTYGVNRRSKFTEFPGFNLITQTPEDIMHIILEGVAPYEIKCVLKQLVLSGHMNLDTLNSAIIGFNYSPLDARDKPCPISVNTLTSDDNILKQSAGQMLVLLKILPFLFDTIGDNDYTKMLHKLLEIVKILFSPIIALSTLSKLKLLIEQHLKDFKGLFPDTNIIPKQHYLLHLPSQIKALGPTHNQLYECSQNVQEKHPIVASELEMGPVSEVKNVQYVEGKMRDFFGIERVEYVVSVTWIMQCGNKYTRGKSLAITNVINGTPEFGLVKNIYIVNSSMYCFECQPLSTVGWSNQYLAYEVEVPYQAQANIFVDAGNLVDYMPYYYVTFKNRKYIPMKYDLTDIIAHHT</sequence>
<organism evidence="1 2">
    <name type="scientific">Xyrichtys novacula</name>
    <name type="common">Pearly razorfish</name>
    <name type="synonym">Hemipteronotus novacula</name>
    <dbReference type="NCBI Taxonomy" id="13765"/>
    <lineage>
        <taxon>Eukaryota</taxon>
        <taxon>Metazoa</taxon>
        <taxon>Chordata</taxon>
        <taxon>Craniata</taxon>
        <taxon>Vertebrata</taxon>
        <taxon>Euteleostomi</taxon>
        <taxon>Actinopterygii</taxon>
        <taxon>Neopterygii</taxon>
        <taxon>Teleostei</taxon>
        <taxon>Neoteleostei</taxon>
        <taxon>Acanthomorphata</taxon>
        <taxon>Eupercaria</taxon>
        <taxon>Labriformes</taxon>
        <taxon>Labridae</taxon>
        <taxon>Xyrichtys</taxon>
    </lineage>
</organism>
<keyword evidence="2" id="KW-1185">Reference proteome</keyword>
<accession>A0AAV1EQ38</accession>